<keyword evidence="6" id="KW-1185">Reference proteome</keyword>
<gene>
    <name evidence="5" type="ORF">E4656_10365</name>
</gene>
<dbReference type="Pfam" id="PF12833">
    <property type="entry name" value="HTH_18"/>
    <property type="match status" value="1"/>
</dbReference>
<dbReference type="SMART" id="SM00342">
    <property type="entry name" value="HTH_ARAC"/>
    <property type="match status" value="1"/>
</dbReference>
<keyword evidence="1" id="KW-0805">Transcription regulation</keyword>
<evidence type="ECO:0000313" key="5">
    <source>
        <dbReference type="EMBL" id="TGG93443.1"/>
    </source>
</evidence>
<accession>A0A4Z0WBZ3</accession>
<evidence type="ECO:0000256" key="3">
    <source>
        <dbReference type="ARBA" id="ARBA00023163"/>
    </source>
</evidence>
<evidence type="ECO:0000259" key="4">
    <source>
        <dbReference type="PROSITE" id="PS01124"/>
    </source>
</evidence>
<name>A0A4Z0WBZ3_9GAMM</name>
<dbReference type="PANTHER" id="PTHR46796:SF6">
    <property type="entry name" value="ARAC SUBFAMILY"/>
    <property type="match status" value="1"/>
</dbReference>
<dbReference type="GO" id="GO:0043565">
    <property type="term" value="F:sequence-specific DNA binding"/>
    <property type="evidence" value="ECO:0007669"/>
    <property type="project" value="InterPro"/>
</dbReference>
<dbReference type="Proteomes" id="UP000297475">
    <property type="component" value="Unassembled WGS sequence"/>
</dbReference>
<reference evidence="5 6" key="1">
    <citation type="submission" date="2019-04" db="EMBL/GenBank/DDBJ databases">
        <title>Natronospirillum operosus gen. nov., sp. nov., a haloalkaliphilic satellite isolated from decaying biomass of laboratory culture of cyanobacterium Geitlerinema sp. and proposal of Natronospirillaceae fam. nov. and Saccharospirillaceae fam. nov.</title>
        <authorList>
            <person name="Kevbrin V."/>
            <person name="Boltyanskaya Y."/>
            <person name="Koziaeva V."/>
            <person name="Grouzdev D.S."/>
            <person name="Park M."/>
            <person name="Cho J."/>
        </authorList>
    </citation>
    <scope>NUCLEOTIDE SEQUENCE [LARGE SCALE GENOMIC DNA]</scope>
    <source>
        <strain evidence="5 6">G-116</strain>
    </source>
</reference>
<dbReference type="InterPro" id="IPR009057">
    <property type="entry name" value="Homeodomain-like_sf"/>
</dbReference>
<dbReference type="PROSITE" id="PS00041">
    <property type="entry name" value="HTH_ARAC_FAMILY_1"/>
    <property type="match status" value="1"/>
</dbReference>
<dbReference type="GO" id="GO:0003700">
    <property type="term" value="F:DNA-binding transcription factor activity"/>
    <property type="evidence" value="ECO:0007669"/>
    <property type="project" value="InterPro"/>
</dbReference>
<proteinExistence type="predicted"/>
<dbReference type="SUPFAM" id="SSF46689">
    <property type="entry name" value="Homeodomain-like"/>
    <property type="match status" value="1"/>
</dbReference>
<organism evidence="5 6">
    <name type="scientific">Natronospirillum operosum</name>
    <dbReference type="NCBI Taxonomy" id="2759953"/>
    <lineage>
        <taxon>Bacteria</taxon>
        <taxon>Pseudomonadati</taxon>
        <taxon>Pseudomonadota</taxon>
        <taxon>Gammaproteobacteria</taxon>
        <taxon>Oceanospirillales</taxon>
        <taxon>Natronospirillaceae</taxon>
        <taxon>Natronospirillum</taxon>
    </lineage>
</organism>
<dbReference type="InterPro" id="IPR018060">
    <property type="entry name" value="HTH_AraC"/>
</dbReference>
<dbReference type="InterPro" id="IPR050204">
    <property type="entry name" value="AraC_XylS_family_regulators"/>
</dbReference>
<dbReference type="RefSeq" id="WP_135483152.1">
    <property type="nucleotide sequence ID" value="NZ_SRMF01000003.1"/>
</dbReference>
<protein>
    <submittedName>
        <fullName evidence="5">AraC family transcriptional regulator</fullName>
    </submittedName>
</protein>
<dbReference type="PANTHER" id="PTHR46796">
    <property type="entry name" value="HTH-TYPE TRANSCRIPTIONAL ACTIVATOR RHAS-RELATED"/>
    <property type="match status" value="1"/>
</dbReference>
<dbReference type="InterPro" id="IPR020449">
    <property type="entry name" value="Tscrpt_reg_AraC-type_HTH"/>
</dbReference>
<dbReference type="Gene3D" id="1.10.10.60">
    <property type="entry name" value="Homeodomain-like"/>
    <property type="match status" value="1"/>
</dbReference>
<keyword evidence="3" id="KW-0804">Transcription</keyword>
<sequence>MAYISFSTADYSERDRLDIARDTYGAVAKVDIEPREGRPVQTRGQFQVLPGVAVALIESSAIEARRNAALAADGPDDLTLLVNPSARGGWISQRSQGSDIACGLGEGCLLSAGQPGNIRFFGRSSHFLCIAYTRESLVPSLASLGRVMGQPISSGAPLRLLTDYACSLIREGEGLSPASAMEAATHLHDLAALTLGGDRDARVLARGRGLRAARLRAIKADMAAHARHGDLTVEWVAKRHGVSTSYVRALFDHAGTTFTDHLLDQRLLRAHRLLTDPDLADRSVSELAFASGFNNLSWFYRAFSRRYGQTPSALRP</sequence>
<dbReference type="PROSITE" id="PS01124">
    <property type="entry name" value="HTH_ARAC_FAMILY_2"/>
    <property type="match status" value="1"/>
</dbReference>
<dbReference type="PRINTS" id="PR00032">
    <property type="entry name" value="HTHARAC"/>
</dbReference>
<dbReference type="InterPro" id="IPR018062">
    <property type="entry name" value="HTH_AraC-typ_CS"/>
</dbReference>
<evidence type="ECO:0000256" key="1">
    <source>
        <dbReference type="ARBA" id="ARBA00023015"/>
    </source>
</evidence>
<comment type="caution">
    <text evidence="5">The sequence shown here is derived from an EMBL/GenBank/DDBJ whole genome shotgun (WGS) entry which is preliminary data.</text>
</comment>
<dbReference type="AlphaFoldDB" id="A0A4Z0WBZ3"/>
<keyword evidence="2" id="KW-0238">DNA-binding</keyword>
<dbReference type="EMBL" id="SRMF01000003">
    <property type="protein sequence ID" value="TGG93443.1"/>
    <property type="molecule type" value="Genomic_DNA"/>
</dbReference>
<evidence type="ECO:0000313" key="6">
    <source>
        <dbReference type="Proteomes" id="UP000297475"/>
    </source>
</evidence>
<dbReference type="OrthoDB" id="9816461at2"/>
<feature type="domain" description="HTH araC/xylS-type" evidence="4">
    <location>
        <begin position="216"/>
        <end position="316"/>
    </location>
</feature>
<evidence type="ECO:0000256" key="2">
    <source>
        <dbReference type="ARBA" id="ARBA00023125"/>
    </source>
</evidence>